<organism evidence="1 2">
    <name type="scientific">Alkalibacillus silvisoli</name>
    <dbReference type="NCBI Taxonomy" id="392823"/>
    <lineage>
        <taxon>Bacteria</taxon>
        <taxon>Bacillati</taxon>
        <taxon>Bacillota</taxon>
        <taxon>Bacilli</taxon>
        <taxon>Bacillales</taxon>
        <taxon>Bacillaceae</taxon>
        <taxon>Alkalibacillus</taxon>
    </lineage>
</organism>
<protein>
    <submittedName>
        <fullName evidence="1">Uncharacterized protein</fullName>
    </submittedName>
</protein>
<reference evidence="1 2" key="1">
    <citation type="journal article" date="2019" name="Int. J. Syst. Evol. Microbiol.">
        <title>The Global Catalogue of Microorganisms (GCM) 10K type strain sequencing project: providing services to taxonomists for standard genome sequencing and annotation.</title>
        <authorList>
            <consortium name="The Broad Institute Genomics Platform"/>
            <consortium name="The Broad Institute Genome Sequencing Center for Infectious Disease"/>
            <person name="Wu L."/>
            <person name="Ma J."/>
        </authorList>
    </citation>
    <scope>NUCLEOTIDE SEQUENCE [LARGE SCALE GENOMIC DNA]</scope>
    <source>
        <strain evidence="1 2">JCM 14193</strain>
    </source>
</reference>
<name>A0ABN0ZTA9_9BACI</name>
<accession>A0ABN0ZTA9</accession>
<keyword evidence="2" id="KW-1185">Reference proteome</keyword>
<dbReference type="EMBL" id="BAAACZ010000009">
    <property type="protein sequence ID" value="GAA0458315.1"/>
    <property type="molecule type" value="Genomic_DNA"/>
</dbReference>
<evidence type="ECO:0000313" key="1">
    <source>
        <dbReference type="EMBL" id="GAA0458315.1"/>
    </source>
</evidence>
<gene>
    <name evidence="1" type="ORF">GCM10008935_11780</name>
</gene>
<comment type="caution">
    <text evidence="1">The sequence shown here is derived from an EMBL/GenBank/DDBJ whole genome shotgun (WGS) entry which is preliminary data.</text>
</comment>
<proteinExistence type="predicted"/>
<sequence>MNEANTPGVGGVLEQFGLRPIPEAHCYLKYKHERYDFTRFCESGHSSLHIIKEENILPNQIGEFKEIFHRSSIQNWLQDYELRSFQLEDIWSIREACIQALS</sequence>
<dbReference type="Proteomes" id="UP001500740">
    <property type="component" value="Unassembled WGS sequence"/>
</dbReference>
<evidence type="ECO:0000313" key="2">
    <source>
        <dbReference type="Proteomes" id="UP001500740"/>
    </source>
</evidence>